<dbReference type="SUPFAM" id="SSF48452">
    <property type="entry name" value="TPR-like"/>
    <property type="match status" value="1"/>
</dbReference>
<evidence type="ECO:0000313" key="1">
    <source>
        <dbReference type="EMBL" id="RSY85946.1"/>
    </source>
</evidence>
<reference evidence="1 2" key="1">
    <citation type="submission" date="2018-07" db="EMBL/GenBank/DDBJ databases">
        <title>Genomic and Epidemiologic Investigation of an Indolent Hospital Outbreak.</title>
        <authorList>
            <person name="Johnson R.C."/>
            <person name="Deming C."/>
            <person name="Conlan S."/>
            <person name="Zellmer C.J."/>
            <person name="Michelin A.V."/>
            <person name="Lee-Lin S."/>
            <person name="Thomas P.J."/>
            <person name="Park M."/>
            <person name="Weingarten R.A."/>
            <person name="Less J."/>
            <person name="Dekker J.P."/>
            <person name="Frank K.M."/>
            <person name="Musser K.A."/>
            <person name="Mcquiston J.R."/>
            <person name="Henderson D.K."/>
            <person name="Lau A.F."/>
            <person name="Palmore T.N."/>
            <person name="Segre J.A."/>
        </authorList>
    </citation>
    <scope>NUCLEOTIDE SEQUENCE [LARGE SCALE GENOMIC DNA]</scope>
    <source>
        <strain evidence="1 2">SK-CDC1_0717</strain>
    </source>
</reference>
<dbReference type="Gene3D" id="1.25.40.10">
    <property type="entry name" value="Tetratricopeptide repeat domain"/>
    <property type="match status" value="1"/>
</dbReference>
<protein>
    <submittedName>
        <fullName evidence="1">Uncharacterized protein</fullName>
    </submittedName>
</protein>
<organism evidence="1 2">
    <name type="scientific">Sphingomonas koreensis</name>
    <dbReference type="NCBI Taxonomy" id="93064"/>
    <lineage>
        <taxon>Bacteria</taxon>
        <taxon>Pseudomonadati</taxon>
        <taxon>Pseudomonadota</taxon>
        <taxon>Alphaproteobacteria</taxon>
        <taxon>Sphingomonadales</taxon>
        <taxon>Sphingomonadaceae</taxon>
        <taxon>Sphingomonas</taxon>
    </lineage>
</organism>
<dbReference type="Proteomes" id="UP000287746">
    <property type="component" value="Unassembled WGS sequence"/>
</dbReference>
<gene>
    <name evidence="1" type="ORF">DAH66_09625</name>
</gene>
<dbReference type="EMBL" id="QQYZ01000007">
    <property type="protein sequence ID" value="RSY85946.1"/>
    <property type="molecule type" value="Genomic_DNA"/>
</dbReference>
<name>A0A430G457_9SPHN</name>
<accession>A0A430G457</accession>
<proteinExistence type="predicted"/>
<evidence type="ECO:0000313" key="2">
    <source>
        <dbReference type="Proteomes" id="UP000287746"/>
    </source>
</evidence>
<sequence>MTGNCSDAEMETLMLALAEGGDDAFAQLEALVLRYPADARLHFLRGSLLIGAGRAIEAHAALSEAVILAPDYALARFQLGFFELTSGEPTRALRTWEPLDAQLPPDHYLTLFAGGLRNLIEDRFEAAIANLEAGVVANAENLPLNGDMQLIIAECRKQLGAEETTDEASATSLLLDQFASRGTMH</sequence>
<dbReference type="AlphaFoldDB" id="A0A430G457"/>
<comment type="caution">
    <text evidence="1">The sequence shown here is derived from an EMBL/GenBank/DDBJ whole genome shotgun (WGS) entry which is preliminary data.</text>
</comment>
<dbReference type="InterPro" id="IPR011990">
    <property type="entry name" value="TPR-like_helical_dom_sf"/>
</dbReference>